<sequence>MTIPSKDTPSVIRISAASGPEASVVIIWMRSRWRRILWAIVLLSLALTMRKSSVAKMFLVKGRWDKSKKGIIRPSSGPRCTMTPGDRLMAHLRRQYYIPYHFPVSMQARQPMAEHAALLEAAEAEVPKFRSEA</sequence>
<evidence type="ECO:0000313" key="2">
    <source>
        <dbReference type="Proteomes" id="UP000073492"/>
    </source>
</evidence>
<name>A0A139IWA3_9PEZI</name>
<reference evidence="1 2" key="1">
    <citation type="submission" date="2015-07" db="EMBL/GenBank/DDBJ databases">
        <title>Comparative genomics of the Sigatoka disease complex on banana suggests a link between parallel evolutionary changes in Pseudocercospora fijiensis and Pseudocercospora eumusae and increased virulence on the banana host.</title>
        <authorList>
            <person name="Chang T.-C."/>
            <person name="Salvucci A."/>
            <person name="Crous P.W."/>
            <person name="Stergiopoulos I."/>
        </authorList>
    </citation>
    <scope>NUCLEOTIDE SEQUENCE [LARGE SCALE GENOMIC DNA]</scope>
    <source>
        <strain evidence="1 2">CBS 116634</strain>
    </source>
</reference>
<evidence type="ECO:0000313" key="1">
    <source>
        <dbReference type="EMBL" id="KXT18846.1"/>
    </source>
</evidence>
<protein>
    <submittedName>
        <fullName evidence="1">Uncharacterized protein</fullName>
    </submittedName>
</protein>
<organism evidence="1 2">
    <name type="scientific">Pseudocercospora musae</name>
    <dbReference type="NCBI Taxonomy" id="113226"/>
    <lineage>
        <taxon>Eukaryota</taxon>
        <taxon>Fungi</taxon>
        <taxon>Dikarya</taxon>
        <taxon>Ascomycota</taxon>
        <taxon>Pezizomycotina</taxon>
        <taxon>Dothideomycetes</taxon>
        <taxon>Dothideomycetidae</taxon>
        <taxon>Mycosphaerellales</taxon>
        <taxon>Mycosphaerellaceae</taxon>
        <taxon>Pseudocercospora</taxon>
    </lineage>
</organism>
<keyword evidence="2" id="KW-1185">Reference proteome</keyword>
<gene>
    <name evidence="1" type="ORF">AC579_3533</name>
</gene>
<proteinExistence type="predicted"/>
<comment type="caution">
    <text evidence="1">The sequence shown here is derived from an EMBL/GenBank/DDBJ whole genome shotgun (WGS) entry which is preliminary data.</text>
</comment>
<dbReference type="EMBL" id="LFZO01000002">
    <property type="protein sequence ID" value="KXT18846.1"/>
    <property type="molecule type" value="Genomic_DNA"/>
</dbReference>
<dbReference type="Proteomes" id="UP000073492">
    <property type="component" value="Unassembled WGS sequence"/>
</dbReference>
<dbReference type="AlphaFoldDB" id="A0A139IWA3"/>
<accession>A0A139IWA3</accession>